<evidence type="ECO:0000256" key="3">
    <source>
        <dbReference type="ARBA" id="ARBA00022475"/>
    </source>
</evidence>
<dbReference type="PRINTS" id="PR01437">
    <property type="entry name" value="NUOXDRDTASE4"/>
</dbReference>
<feature type="compositionally biased region" description="Polar residues" evidence="8">
    <location>
        <begin position="567"/>
        <end position="576"/>
    </location>
</feature>
<feature type="transmembrane region" description="Helical" evidence="9">
    <location>
        <begin position="420"/>
        <end position="442"/>
    </location>
</feature>
<evidence type="ECO:0000259" key="10">
    <source>
        <dbReference type="Pfam" id="PF00361"/>
    </source>
</evidence>
<evidence type="ECO:0000256" key="9">
    <source>
        <dbReference type="SAM" id="Phobius"/>
    </source>
</evidence>
<dbReference type="GO" id="GO:0005886">
    <property type="term" value="C:plasma membrane"/>
    <property type="evidence" value="ECO:0007669"/>
    <property type="project" value="UniProtKB-SubCell"/>
</dbReference>
<keyword evidence="5 9" id="KW-1133">Transmembrane helix</keyword>
<feature type="transmembrane region" description="Helical" evidence="9">
    <location>
        <begin position="214"/>
        <end position="234"/>
    </location>
</feature>
<dbReference type="NCBIfam" id="NF006239">
    <property type="entry name" value="PRK08375.1-5"/>
    <property type="match status" value="1"/>
</dbReference>
<dbReference type="InterPro" id="IPR003918">
    <property type="entry name" value="NADH_UbQ_OxRdtase"/>
</dbReference>
<dbReference type="HOGENOM" id="CLU_007100_9_2_11"/>
<feature type="transmembrane region" description="Helical" evidence="9">
    <location>
        <begin position="340"/>
        <end position="360"/>
    </location>
</feature>
<feature type="domain" description="NADH:quinone oxidoreductase/Mrp antiporter transmembrane" evidence="10">
    <location>
        <begin position="129"/>
        <end position="426"/>
    </location>
</feature>
<dbReference type="STRING" id="662755.CRES_2038"/>
<dbReference type="OrthoDB" id="9768329at2"/>
<evidence type="ECO:0000256" key="6">
    <source>
        <dbReference type="ARBA" id="ARBA00023136"/>
    </source>
</evidence>
<dbReference type="GO" id="GO:0008137">
    <property type="term" value="F:NADH dehydrogenase (ubiquinone) activity"/>
    <property type="evidence" value="ECO:0007669"/>
    <property type="project" value="InterPro"/>
</dbReference>
<dbReference type="eggNOG" id="COG0651">
    <property type="taxonomic scope" value="Bacteria"/>
</dbReference>
<dbReference type="Proteomes" id="UP000000492">
    <property type="component" value="Chromosome"/>
</dbReference>
<feature type="transmembrane region" description="Helical" evidence="9">
    <location>
        <begin position="280"/>
        <end position="302"/>
    </location>
</feature>
<dbReference type="InterPro" id="IPR050586">
    <property type="entry name" value="CPA3_Na-H_Antiporter_D"/>
</dbReference>
<evidence type="ECO:0000313" key="11">
    <source>
        <dbReference type="EMBL" id="AEI10391.1"/>
    </source>
</evidence>
<dbReference type="InterPro" id="IPR001750">
    <property type="entry name" value="ND/Mrp_TM"/>
</dbReference>
<dbReference type="Pfam" id="PF00361">
    <property type="entry name" value="Proton_antipo_M"/>
    <property type="match status" value="1"/>
</dbReference>
<dbReference type="GO" id="GO:0042773">
    <property type="term" value="P:ATP synthesis coupled electron transport"/>
    <property type="evidence" value="ECO:0007669"/>
    <property type="project" value="InterPro"/>
</dbReference>
<feature type="transmembrane region" description="Helical" evidence="9">
    <location>
        <begin position="309"/>
        <end position="328"/>
    </location>
</feature>
<proteinExistence type="inferred from homology"/>
<feature type="region of interest" description="Disordered" evidence="8">
    <location>
        <begin position="515"/>
        <end position="583"/>
    </location>
</feature>
<sequence length="583" mass="61273">MTSGALLSLFIVVPLLSAGLAAMLPWGFGRRALGFVVPIAGIGGSIVLLTKVAGANPGVLADNVGAFPGGISIPLVADSFSAIMLLTTAVVSLAAVWFADIVGETRARFFPALALMLLGGAWGALLTADLFNLFVFIEVMLMPSFGLIAMTGTWARLSSARMFIIVNLMTSLVLVTGVSLTYGVVGTTNLAALAGSAGPRGGIEFAEGVTGSQWQLVVALGLVLLALAVKAGLAPVHTWLPRAYPATSPAVMALFSGLHTKVAVYAILRVFMTTFEGDISWAWGVLAFSVVGMFVGSFAGLAEFSVRTVIGYQMVNGIPFMLIALAFLNNHPHMMLSAGLFYMLHHMVVASALIMSSGAIEETYGTGTLKPLSGIMRRDPFVSVIFAAGALAIVGLPPFSGLWGKVGLVMGMAFDGTWRAWIAIGAIIITSVGALFSMIYLWREVFWGRQMNAKECPPDLNVPARYVLPSATMMVLSVAMFFGAGPVFNLTGKATDSLTDTTAYVREVLGPDDKPAVGRVLPAGPSGMDNVPEGMRSAAGANADKERSDRRERSIPEQHNSTDPRVDSPQSKSSEANTRKAGA</sequence>
<evidence type="ECO:0000313" key="12">
    <source>
        <dbReference type="Proteomes" id="UP000000492"/>
    </source>
</evidence>
<feature type="compositionally biased region" description="Basic and acidic residues" evidence="8">
    <location>
        <begin position="543"/>
        <end position="566"/>
    </location>
</feature>
<comment type="subcellular location">
    <subcellularLocation>
        <location evidence="1">Cell membrane</location>
        <topology evidence="1">Multi-pass membrane protein</topology>
    </subcellularLocation>
    <subcellularLocation>
        <location evidence="7">Membrane</location>
        <topology evidence="7">Multi-pass membrane protein</topology>
    </subcellularLocation>
</comment>
<reference evidence="11 12" key="1">
    <citation type="journal article" date="2012" name="BMC Genomics">
        <title>Complete genome sequence, lifestyle, and multi-drug resistance of the human pathogen Corynebacterium resistens DSM 45100 isolated from blood samples of a leukemia patient.</title>
        <authorList>
            <person name="Schroder J."/>
            <person name="Maus I."/>
            <person name="Meyer K."/>
            <person name="Wordemann S."/>
            <person name="Blom J."/>
            <person name="Jaenicke S."/>
            <person name="Schneider J."/>
            <person name="Trost E."/>
            <person name="Tauch A."/>
        </authorList>
    </citation>
    <scope>NUCLEOTIDE SEQUENCE [LARGE SCALE GENOMIC DNA]</scope>
    <source>
        <strain evidence="12">DSM 45100 / JCM 12819 / CCUG 50093 / GTC 2026 / SICGH 158</strain>
    </source>
</reference>
<feature type="transmembrane region" description="Helical" evidence="9">
    <location>
        <begin position="83"/>
        <end position="102"/>
    </location>
</feature>
<gene>
    <name evidence="11" type="primary">mnhD</name>
    <name evidence="11" type="ordered locus">CRES_2038</name>
</gene>
<evidence type="ECO:0000256" key="1">
    <source>
        <dbReference type="ARBA" id="ARBA00004651"/>
    </source>
</evidence>
<evidence type="ECO:0000256" key="8">
    <source>
        <dbReference type="SAM" id="MobiDB-lite"/>
    </source>
</evidence>
<evidence type="ECO:0000256" key="7">
    <source>
        <dbReference type="RuleBase" id="RU000320"/>
    </source>
</evidence>
<dbReference type="EMBL" id="CP002857">
    <property type="protein sequence ID" value="AEI10391.1"/>
    <property type="molecule type" value="Genomic_DNA"/>
</dbReference>
<keyword evidence="11" id="KW-0560">Oxidoreductase</keyword>
<feature type="transmembrane region" description="Helical" evidence="9">
    <location>
        <begin position="133"/>
        <end position="155"/>
    </location>
</feature>
<dbReference type="KEGG" id="crd:CRES_2038"/>
<feature type="transmembrane region" description="Helical" evidence="9">
    <location>
        <begin position="463"/>
        <end position="488"/>
    </location>
</feature>
<dbReference type="AlphaFoldDB" id="F8DXQ4"/>
<organism evidence="11 12">
    <name type="scientific">Corynebacterium resistens (strain DSM 45100 / JCM 12819 / GTC 2026 / SICGH 158)</name>
    <dbReference type="NCBI Taxonomy" id="662755"/>
    <lineage>
        <taxon>Bacteria</taxon>
        <taxon>Bacillati</taxon>
        <taxon>Actinomycetota</taxon>
        <taxon>Actinomycetes</taxon>
        <taxon>Mycobacteriales</taxon>
        <taxon>Corynebacteriaceae</taxon>
        <taxon>Corynebacterium</taxon>
    </lineage>
</organism>
<dbReference type="PANTHER" id="PTHR42703">
    <property type="entry name" value="NADH DEHYDROGENASE"/>
    <property type="match status" value="1"/>
</dbReference>
<feature type="transmembrane region" description="Helical" evidence="9">
    <location>
        <begin position="109"/>
        <end position="127"/>
    </location>
</feature>
<comment type="similarity">
    <text evidence="2">Belongs to the CPA3 antiporters (TC 2.A.63) subunit D family.</text>
</comment>
<dbReference type="PANTHER" id="PTHR42703:SF1">
    <property type="entry name" value="NA(+)_H(+) ANTIPORTER SUBUNIT D1"/>
    <property type="match status" value="1"/>
</dbReference>
<feature type="transmembrane region" description="Helical" evidence="9">
    <location>
        <begin position="162"/>
        <end position="185"/>
    </location>
</feature>
<feature type="transmembrane region" description="Helical" evidence="9">
    <location>
        <begin position="246"/>
        <end position="268"/>
    </location>
</feature>
<feature type="transmembrane region" description="Helical" evidence="9">
    <location>
        <begin position="381"/>
        <end position="400"/>
    </location>
</feature>
<name>F8DXQ4_CORRG</name>
<evidence type="ECO:0000256" key="4">
    <source>
        <dbReference type="ARBA" id="ARBA00022692"/>
    </source>
</evidence>
<keyword evidence="12" id="KW-1185">Reference proteome</keyword>
<keyword evidence="3" id="KW-1003">Cell membrane</keyword>
<dbReference type="RefSeq" id="WP_013889373.1">
    <property type="nucleotide sequence ID" value="NC_015673.1"/>
</dbReference>
<dbReference type="EC" id="1.6.5.3" evidence="11"/>
<accession>F8DXQ4</accession>
<feature type="transmembrane region" description="Helical" evidence="9">
    <location>
        <begin position="31"/>
        <end position="52"/>
    </location>
</feature>
<keyword evidence="6 9" id="KW-0472">Membrane</keyword>
<evidence type="ECO:0000256" key="5">
    <source>
        <dbReference type="ARBA" id="ARBA00022989"/>
    </source>
</evidence>
<dbReference type="GO" id="GO:0016491">
    <property type="term" value="F:oxidoreductase activity"/>
    <property type="evidence" value="ECO:0007669"/>
    <property type="project" value="UniProtKB-KW"/>
</dbReference>
<protein>
    <submittedName>
        <fullName evidence="11">Multicomponent Na+:H+ antiporter subunit D</fullName>
        <ecNumber evidence="11">1.6.5.3</ecNumber>
    </submittedName>
</protein>
<keyword evidence="4 7" id="KW-0812">Transmembrane</keyword>
<evidence type="ECO:0000256" key="2">
    <source>
        <dbReference type="ARBA" id="ARBA00005346"/>
    </source>
</evidence>